<feature type="compositionally biased region" description="Polar residues" evidence="1">
    <location>
        <begin position="446"/>
        <end position="455"/>
    </location>
</feature>
<feature type="compositionally biased region" description="Low complexity" evidence="1">
    <location>
        <begin position="256"/>
        <end position="274"/>
    </location>
</feature>
<proteinExistence type="predicted"/>
<protein>
    <submittedName>
        <fullName evidence="2">Uncharacterized protein</fullName>
    </submittedName>
</protein>
<feature type="compositionally biased region" description="Basic and acidic residues" evidence="1">
    <location>
        <begin position="405"/>
        <end position="416"/>
    </location>
</feature>
<evidence type="ECO:0000313" key="2">
    <source>
        <dbReference type="EMBL" id="CAE8616025.1"/>
    </source>
</evidence>
<feature type="non-terminal residue" evidence="2">
    <location>
        <position position="1"/>
    </location>
</feature>
<feature type="compositionally biased region" description="Basic and acidic residues" evidence="1">
    <location>
        <begin position="458"/>
        <end position="472"/>
    </location>
</feature>
<sequence length="649" mass="67816">DPTNLGTRIASSLAAGGNPLAEPLRLRLTTPSMDEVESAFVAGRWRPCGGEGATCTSVSVVVRARDVWCADVQNISVPVEPGFCEGTAAPRAQEPCPTGVARPPPCGWRVGLWSPCLSALPETPLQPANMTEDVCNSSGRGLQYRDVLCLAEQVGAAVVAVACLLLRSPVLPRIEIDLSLKDKELPEATVAELLGPASGRARGSRAKAAAAPERSSSRRLQVELPTELENDSTIASSIEASPATSPCSKGSRARATPTSSGNWSNNWPSTPSSVVSISSIAPSLLSPASSRGGRSMVAPMGSPQASLHPRTLLTPLAESAVDVVVEDHSAATLEQSSGSKDTKRRPLAETKTDSPQIGSATPPRTGSRSPKKKPLPRPQTLELDYYLEEAAEDSPGPLQGFDSPTELKPRPSETPKAKGGSLLAGGLFSPSWLTPHSSEPVEESSFETPTSSAGESSLRLEARGASKDESPVDRPSQLTLPPQPRLPKPPSKDDTSGSVGLLTAAAGRVPGASIKIVHPIPPPSPKKRLFAPSTPSSPALLFPREERDEWAVGPLAKPRLACLELRAPAVPPSPASALTRAQAVPPSPSSAMIRAPVVPPSPSVARGKNRGRLLEEVKETTELEVPSEPALPPPPTPSSVAEEDNKLSL</sequence>
<feature type="compositionally biased region" description="Polar residues" evidence="1">
    <location>
        <begin position="353"/>
        <end position="366"/>
    </location>
</feature>
<accession>A0A813FTE8</accession>
<dbReference type="AlphaFoldDB" id="A0A813FTE8"/>
<feature type="region of interest" description="Disordered" evidence="1">
    <location>
        <begin position="331"/>
        <end position="540"/>
    </location>
</feature>
<comment type="caution">
    <text evidence="2">The sequence shown here is derived from an EMBL/GenBank/DDBJ whole genome shotgun (WGS) entry which is preliminary data.</text>
</comment>
<feature type="compositionally biased region" description="Low complexity" evidence="1">
    <location>
        <begin position="199"/>
        <end position="214"/>
    </location>
</feature>
<dbReference type="EMBL" id="CAJNNV010025775">
    <property type="protein sequence ID" value="CAE8616025.1"/>
    <property type="molecule type" value="Genomic_DNA"/>
</dbReference>
<feature type="compositionally biased region" description="Basic and acidic residues" evidence="1">
    <location>
        <begin position="612"/>
        <end position="621"/>
    </location>
</feature>
<evidence type="ECO:0000313" key="3">
    <source>
        <dbReference type="Proteomes" id="UP000654075"/>
    </source>
</evidence>
<feature type="compositionally biased region" description="Polar residues" evidence="1">
    <location>
        <begin position="231"/>
        <end position="248"/>
    </location>
</feature>
<evidence type="ECO:0000256" key="1">
    <source>
        <dbReference type="SAM" id="MobiDB-lite"/>
    </source>
</evidence>
<reference evidence="2" key="1">
    <citation type="submission" date="2021-02" db="EMBL/GenBank/DDBJ databases">
        <authorList>
            <person name="Dougan E. K."/>
            <person name="Rhodes N."/>
            <person name="Thang M."/>
            <person name="Chan C."/>
        </authorList>
    </citation>
    <scope>NUCLEOTIDE SEQUENCE</scope>
</reference>
<dbReference type="Proteomes" id="UP000654075">
    <property type="component" value="Unassembled WGS sequence"/>
</dbReference>
<keyword evidence="3" id="KW-1185">Reference proteome</keyword>
<feature type="region of interest" description="Disordered" evidence="1">
    <location>
        <begin position="571"/>
        <end position="649"/>
    </location>
</feature>
<feature type="region of interest" description="Disordered" evidence="1">
    <location>
        <begin position="199"/>
        <end position="274"/>
    </location>
</feature>
<organism evidence="2 3">
    <name type="scientific">Polarella glacialis</name>
    <name type="common">Dinoflagellate</name>
    <dbReference type="NCBI Taxonomy" id="89957"/>
    <lineage>
        <taxon>Eukaryota</taxon>
        <taxon>Sar</taxon>
        <taxon>Alveolata</taxon>
        <taxon>Dinophyceae</taxon>
        <taxon>Suessiales</taxon>
        <taxon>Suessiaceae</taxon>
        <taxon>Polarella</taxon>
    </lineage>
</organism>
<gene>
    <name evidence="2" type="ORF">PGLA1383_LOCUS33731</name>
</gene>
<feature type="compositionally biased region" description="Basic and acidic residues" evidence="1">
    <location>
        <begin position="340"/>
        <end position="352"/>
    </location>
</feature>
<feature type="compositionally biased region" description="Low complexity" evidence="1">
    <location>
        <begin position="286"/>
        <end position="295"/>
    </location>
</feature>
<feature type="region of interest" description="Disordered" evidence="1">
    <location>
        <begin position="286"/>
        <end position="308"/>
    </location>
</feature>
<feature type="compositionally biased region" description="Low complexity" evidence="1">
    <location>
        <begin position="417"/>
        <end position="431"/>
    </location>
</feature>
<name>A0A813FTE8_POLGL</name>